<accession>A0A6V8SCL4</accession>
<sequence>MTESYMRGIVVGIIIVIYATFYIINRAKKPKNKEQYIRKIQMYYARKNMKKTIELSMEALNRFQLDIEDKVTVLIAIANSNYELKNYVDAIMYYNEAFNITFIHKKEYHYSECFIYALDCLIKLDKLEKAKALFNKIIYSKEENKEFRKLIVFAKKNSLI</sequence>
<feature type="transmembrane region" description="Helical" evidence="1">
    <location>
        <begin position="6"/>
        <end position="24"/>
    </location>
</feature>
<protein>
    <recommendedName>
        <fullName evidence="4">Tetratricopeptide repeat protein</fullName>
    </recommendedName>
</protein>
<dbReference type="Proteomes" id="UP000580568">
    <property type="component" value="Unassembled WGS sequence"/>
</dbReference>
<gene>
    <name evidence="2" type="ORF">bsdtw1_00348</name>
</gene>
<evidence type="ECO:0000256" key="1">
    <source>
        <dbReference type="SAM" id="Phobius"/>
    </source>
</evidence>
<keyword evidence="1" id="KW-0812">Transmembrane</keyword>
<proteinExistence type="predicted"/>
<organism evidence="2 3">
    <name type="scientific">Clostridium fungisolvens</name>
    <dbReference type="NCBI Taxonomy" id="1604897"/>
    <lineage>
        <taxon>Bacteria</taxon>
        <taxon>Bacillati</taxon>
        <taxon>Bacillota</taxon>
        <taxon>Clostridia</taxon>
        <taxon>Eubacteriales</taxon>
        <taxon>Clostridiaceae</taxon>
        <taxon>Clostridium</taxon>
    </lineage>
</organism>
<dbReference type="EMBL" id="BLZR01000001">
    <property type="protein sequence ID" value="GFP74302.1"/>
    <property type="molecule type" value="Genomic_DNA"/>
</dbReference>
<name>A0A6V8SCL4_9CLOT</name>
<evidence type="ECO:0008006" key="4">
    <source>
        <dbReference type="Google" id="ProtNLM"/>
    </source>
</evidence>
<evidence type="ECO:0000313" key="3">
    <source>
        <dbReference type="Proteomes" id="UP000580568"/>
    </source>
</evidence>
<dbReference type="SUPFAM" id="SSF48452">
    <property type="entry name" value="TPR-like"/>
    <property type="match status" value="1"/>
</dbReference>
<keyword evidence="3" id="KW-1185">Reference proteome</keyword>
<keyword evidence="1" id="KW-0472">Membrane</keyword>
<dbReference type="RefSeq" id="WP_183275866.1">
    <property type="nucleotide sequence ID" value="NZ_BLZR01000001.1"/>
</dbReference>
<evidence type="ECO:0000313" key="2">
    <source>
        <dbReference type="EMBL" id="GFP74302.1"/>
    </source>
</evidence>
<keyword evidence="1" id="KW-1133">Transmembrane helix</keyword>
<comment type="caution">
    <text evidence="2">The sequence shown here is derived from an EMBL/GenBank/DDBJ whole genome shotgun (WGS) entry which is preliminary data.</text>
</comment>
<dbReference type="AlphaFoldDB" id="A0A6V8SCL4"/>
<dbReference type="InterPro" id="IPR011990">
    <property type="entry name" value="TPR-like_helical_dom_sf"/>
</dbReference>
<dbReference type="Gene3D" id="1.25.40.10">
    <property type="entry name" value="Tetratricopeptide repeat domain"/>
    <property type="match status" value="1"/>
</dbReference>
<reference evidence="2 3" key="1">
    <citation type="submission" date="2020-07" db="EMBL/GenBank/DDBJ databases">
        <title>A new beta-1,3-glucan-decomposing anaerobic bacterium isolated from anoxic soil subjected to biological soil disinfestation.</title>
        <authorList>
            <person name="Ueki A."/>
            <person name="Tonouchi A."/>
        </authorList>
    </citation>
    <scope>NUCLEOTIDE SEQUENCE [LARGE SCALE GENOMIC DNA]</scope>
    <source>
        <strain evidence="2 3">TW1</strain>
    </source>
</reference>